<dbReference type="GO" id="GO:0032259">
    <property type="term" value="P:methylation"/>
    <property type="evidence" value="ECO:0007669"/>
    <property type="project" value="UniProtKB-KW"/>
</dbReference>
<dbReference type="InterPro" id="IPR029063">
    <property type="entry name" value="SAM-dependent_MTases_sf"/>
</dbReference>
<comment type="caution">
    <text evidence="4">The sequence shown here is derived from an EMBL/GenBank/DDBJ whole genome shotgun (WGS) entry which is preliminary data.</text>
</comment>
<dbReference type="Pfam" id="PF13649">
    <property type="entry name" value="Methyltransf_25"/>
    <property type="match status" value="1"/>
</dbReference>
<accession>A0A2W5KTD6</accession>
<dbReference type="PANTHER" id="PTHR43861:SF1">
    <property type="entry name" value="TRANS-ACONITATE 2-METHYLTRANSFERASE"/>
    <property type="match status" value="1"/>
</dbReference>
<keyword evidence="2 4" id="KW-0808">Transferase</keyword>
<organism evidence="4 5">
    <name type="scientific">Rhodanobacter denitrificans</name>
    <dbReference type="NCBI Taxonomy" id="666685"/>
    <lineage>
        <taxon>Bacteria</taxon>
        <taxon>Pseudomonadati</taxon>
        <taxon>Pseudomonadota</taxon>
        <taxon>Gammaproteobacteria</taxon>
        <taxon>Lysobacterales</taxon>
        <taxon>Rhodanobacteraceae</taxon>
        <taxon>Rhodanobacter</taxon>
    </lineage>
</organism>
<feature type="domain" description="Methyltransferase" evidence="3">
    <location>
        <begin position="68"/>
        <end position="161"/>
    </location>
</feature>
<protein>
    <submittedName>
        <fullName evidence="4">SAM-dependent methyltransferase</fullName>
    </submittedName>
</protein>
<dbReference type="PANTHER" id="PTHR43861">
    <property type="entry name" value="TRANS-ACONITATE 2-METHYLTRANSFERASE-RELATED"/>
    <property type="match status" value="1"/>
</dbReference>
<proteinExistence type="predicted"/>
<evidence type="ECO:0000259" key="3">
    <source>
        <dbReference type="Pfam" id="PF13649"/>
    </source>
</evidence>
<dbReference type="SUPFAM" id="SSF53335">
    <property type="entry name" value="S-adenosyl-L-methionine-dependent methyltransferases"/>
    <property type="match status" value="1"/>
</dbReference>
<dbReference type="Proteomes" id="UP000249046">
    <property type="component" value="Unassembled WGS sequence"/>
</dbReference>
<evidence type="ECO:0000256" key="2">
    <source>
        <dbReference type="ARBA" id="ARBA00022679"/>
    </source>
</evidence>
<name>A0A2W5KTD6_9GAMM</name>
<sequence length="254" mass="28325">MNDDLARLQRVWSSLGRDDPLWAVLSQPGKRGRRWDEAEFLATGRTDIETQLHGLAVYGLPVRHTAALDFGCGAGRLCRALAAHFERVVGVDVSPTMIEAARRINADLPQVQFRENPSTRLEGIADRSVDLVYSTMTLQHIPTALAAGYVAEFMRVLAPGGVAAFQFVAGPDLGSRRGRLYARLPNRWLNPLRRLLWRRWSVFEMHVLPESLLHERLAAEPGVRLLAALDDGAAGPGWQGRRWYLTRDVPTADT</sequence>
<evidence type="ECO:0000313" key="4">
    <source>
        <dbReference type="EMBL" id="PZQ18678.1"/>
    </source>
</evidence>
<dbReference type="GO" id="GO:0008757">
    <property type="term" value="F:S-adenosylmethionine-dependent methyltransferase activity"/>
    <property type="evidence" value="ECO:0007669"/>
    <property type="project" value="InterPro"/>
</dbReference>
<reference evidence="4 5" key="1">
    <citation type="submission" date="2017-08" db="EMBL/GenBank/DDBJ databases">
        <title>Infants hospitalized years apart are colonized by the same room-sourced microbial strains.</title>
        <authorList>
            <person name="Brooks B."/>
            <person name="Olm M.R."/>
            <person name="Firek B.A."/>
            <person name="Baker R."/>
            <person name="Thomas B.C."/>
            <person name="Morowitz M.J."/>
            <person name="Banfield J.F."/>
        </authorList>
    </citation>
    <scope>NUCLEOTIDE SEQUENCE [LARGE SCALE GENOMIC DNA]</scope>
    <source>
        <strain evidence="4">S2_005_003_R2_42</strain>
    </source>
</reference>
<dbReference type="InterPro" id="IPR041698">
    <property type="entry name" value="Methyltransf_25"/>
</dbReference>
<gene>
    <name evidence="4" type="ORF">DI564_05150</name>
</gene>
<keyword evidence="1 4" id="KW-0489">Methyltransferase</keyword>
<dbReference type="Gene3D" id="3.40.50.150">
    <property type="entry name" value="Vaccinia Virus protein VP39"/>
    <property type="match status" value="1"/>
</dbReference>
<dbReference type="AlphaFoldDB" id="A0A2W5KTD6"/>
<dbReference type="CDD" id="cd02440">
    <property type="entry name" value="AdoMet_MTases"/>
    <property type="match status" value="1"/>
</dbReference>
<evidence type="ECO:0000256" key="1">
    <source>
        <dbReference type="ARBA" id="ARBA00022603"/>
    </source>
</evidence>
<dbReference type="EMBL" id="QFPO01000003">
    <property type="protein sequence ID" value="PZQ18678.1"/>
    <property type="molecule type" value="Genomic_DNA"/>
</dbReference>
<evidence type="ECO:0000313" key="5">
    <source>
        <dbReference type="Proteomes" id="UP000249046"/>
    </source>
</evidence>